<evidence type="ECO:0000259" key="1">
    <source>
        <dbReference type="Pfam" id="PF12146"/>
    </source>
</evidence>
<dbReference type="AlphaFoldDB" id="C4GAH3"/>
<proteinExistence type="predicted"/>
<organism evidence="2 3">
    <name type="scientific">Shuttleworthella satelles DSM 14600</name>
    <dbReference type="NCBI Taxonomy" id="626523"/>
    <lineage>
        <taxon>Bacteria</taxon>
        <taxon>Bacillati</taxon>
        <taxon>Bacillota</taxon>
        <taxon>Clostridia</taxon>
        <taxon>Lachnospirales</taxon>
        <taxon>Lachnospiraceae</taxon>
        <taxon>Shuttleworthella</taxon>
    </lineage>
</organism>
<dbReference type="STRING" id="626523.GCWU000342_00924"/>
<keyword evidence="3" id="KW-1185">Reference proteome</keyword>
<dbReference type="EMBL" id="ACIP02000002">
    <property type="protein sequence ID" value="EEP28116.1"/>
    <property type="molecule type" value="Genomic_DNA"/>
</dbReference>
<dbReference type="InterPro" id="IPR051044">
    <property type="entry name" value="MAG_DAG_Lipase"/>
</dbReference>
<dbReference type="GO" id="GO:0016787">
    <property type="term" value="F:hydrolase activity"/>
    <property type="evidence" value="ECO:0007669"/>
    <property type="project" value="UniProtKB-KW"/>
</dbReference>
<dbReference type="HOGENOM" id="CLU_026209_10_0_9"/>
<dbReference type="SUPFAM" id="SSF53474">
    <property type="entry name" value="alpha/beta-Hydrolases"/>
    <property type="match status" value="1"/>
</dbReference>
<dbReference type="InterPro" id="IPR022742">
    <property type="entry name" value="Hydrolase_4"/>
</dbReference>
<dbReference type="Gene3D" id="3.40.50.1820">
    <property type="entry name" value="alpha/beta hydrolase"/>
    <property type="match status" value="1"/>
</dbReference>
<dbReference type="eggNOG" id="COG2267">
    <property type="taxonomic scope" value="Bacteria"/>
</dbReference>
<dbReference type="PANTHER" id="PTHR11614">
    <property type="entry name" value="PHOSPHOLIPASE-RELATED"/>
    <property type="match status" value="1"/>
</dbReference>
<accession>C4GAH3</accession>
<dbReference type="Proteomes" id="UP000003494">
    <property type="component" value="Unassembled WGS sequence"/>
</dbReference>
<evidence type="ECO:0000313" key="2">
    <source>
        <dbReference type="EMBL" id="EEP28116.1"/>
    </source>
</evidence>
<evidence type="ECO:0000313" key="3">
    <source>
        <dbReference type="Proteomes" id="UP000003494"/>
    </source>
</evidence>
<dbReference type="RefSeq" id="WP_006905935.1">
    <property type="nucleotide sequence ID" value="NZ_GG665866.1"/>
</dbReference>
<comment type="caution">
    <text evidence="2">The sequence shown here is derived from an EMBL/GenBank/DDBJ whole genome shotgun (WGS) entry which is preliminary data.</text>
</comment>
<dbReference type="Pfam" id="PF12146">
    <property type="entry name" value="Hydrolase_4"/>
    <property type="match status" value="1"/>
</dbReference>
<name>C4GAH3_9FIRM</name>
<feature type="domain" description="Serine aminopeptidase S33" evidence="1">
    <location>
        <begin position="76"/>
        <end position="327"/>
    </location>
</feature>
<keyword evidence="2" id="KW-0378">Hydrolase</keyword>
<sequence length="354" mass="40350">MKKNKTEASPLLASPGDGSAGKLPAGVSLLCESDYEAYMADENLRWRRDYVRQGEFKTYDGLSLRYYTARQEKSRQARACVVMIHGYCGFWCKFHEMAEYYWRAGYEVFFLEQRGHGYSGRQVEAEDLVHVDDYGDYVRDLHSFMEGIVEPQTGGLAHILFAHSMGGAVGALCLEEYAGDFDAAILSSPMLAVKTNGLPRFVIPLLRAKIKILRQEKEPFRGSKPWTGEPSFESSSAMSLKRYNYIFEKRLKDDHYHTNRMSGGWAAASFRATKKALKRADRIHIPILLFSAGNDALVDIAGHFEFAGKTENTQWILYENAKHELFNADDAIRKDYYARIFSFLARFDRPNQSS</sequence>
<dbReference type="InterPro" id="IPR029058">
    <property type="entry name" value="AB_hydrolase_fold"/>
</dbReference>
<dbReference type="ESTHER" id="9firm-c4gah3">
    <property type="family name" value="Monoglyceridelipase_lysophospholip"/>
</dbReference>
<gene>
    <name evidence="2" type="ORF">GCWU000342_00924</name>
</gene>
<reference evidence="2" key="1">
    <citation type="submission" date="2009-04" db="EMBL/GenBank/DDBJ databases">
        <authorList>
            <person name="Weinstock G."/>
            <person name="Sodergren E."/>
            <person name="Clifton S."/>
            <person name="Fulton L."/>
            <person name="Fulton B."/>
            <person name="Courtney L."/>
            <person name="Fronick C."/>
            <person name="Harrison M."/>
            <person name="Strong C."/>
            <person name="Farmer C."/>
            <person name="Delahaunty K."/>
            <person name="Markovic C."/>
            <person name="Hall O."/>
            <person name="Minx P."/>
            <person name="Tomlinson C."/>
            <person name="Mitreva M."/>
            <person name="Nelson J."/>
            <person name="Hou S."/>
            <person name="Wollam A."/>
            <person name="Pepin K.H."/>
            <person name="Johnson M."/>
            <person name="Bhonagiri V."/>
            <person name="Nash W.E."/>
            <person name="Warren W."/>
            <person name="Chinwalla A."/>
            <person name="Mardis E.R."/>
            <person name="Wilson R.K."/>
        </authorList>
    </citation>
    <scope>NUCLEOTIDE SEQUENCE [LARGE SCALE GENOMIC DNA]</scope>
    <source>
        <strain evidence="2">DSM 14600</strain>
    </source>
</reference>
<protein>
    <submittedName>
        <fullName evidence="2">Hydrolase, alpha/beta domain protein</fullName>
    </submittedName>
</protein>